<name>A0A918GPF6_9PSEU</name>
<dbReference type="InterPro" id="IPR036291">
    <property type="entry name" value="NAD(P)-bd_dom_sf"/>
</dbReference>
<dbReference type="InterPro" id="IPR032875">
    <property type="entry name" value="Succ_CoA_lig_flav_dom"/>
</dbReference>
<dbReference type="Pfam" id="PF13380">
    <property type="entry name" value="CoA_binding_2"/>
    <property type="match status" value="1"/>
</dbReference>
<feature type="compositionally biased region" description="Basic and acidic residues" evidence="2">
    <location>
        <begin position="874"/>
        <end position="888"/>
    </location>
</feature>
<dbReference type="EMBL" id="BMRB01000005">
    <property type="protein sequence ID" value="GGS50950.1"/>
    <property type="molecule type" value="Genomic_DNA"/>
</dbReference>
<dbReference type="GO" id="GO:0016747">
    <property type="term" value="F:acyltransferase activity, transferring groups other than amino-acyl groups"/>
    <property type="evidence" value="ECO:0007669"/>
    <property type="project" value="InterPro"/>
</dbReference>
<proteinExistence type="predicted"/>
<accession>A0A918GPF6</accession>
<sequence>MDPFDYPRRWEADVVLSDGGTVHLRPIVPTDAEALRAFHGRLSERTRYFRYFGPYPRIPDKDLRRFSTVDHHDRVAFIALLGDDIIAVGRYERLNGQDSAEVAFVVEDAHQGRGLGSILLEHLAAAARERGLAKFEAEVLAENAQMVRVFRDAGYQVSREFDEGVLHLEFAIDPTEAAVAVARAREQAAEARSVHNLLHPRSVAVIGASTDPTKIGYAVFSNLLAADFAGPVFPVNAEHPSVRGVRAYPSVLDIPDPVDLAVVAIPASGVDEVLDACLAKGVTNLVVVTSGFGETGPDGRGAERRMVGAARAHGMRVVGPNALGVVNLDPTVRLNATLAPTLPGPGRTGFFCQSGALGTAILADAAARGLGLSTFVSAGNRADVSGNDLLQYWETDANTDVVLLYLESFGNPRKFARLARRLGRRKPIVAVKSGRNTVLPALAATGVAVDEASVQALFEQAGVIRVESIAQLFDTALLLAHQPLPAGERVAVVGNSSAIGVLAADAALAQGLTLADDPVDVGAQAGPDVFADAVARTLRRPDVDALVVVFVPPLTIPGTAYARALREAAAEVEETKPIVSTFLAAEGIPASLAVPGPDGAPGKGSIPSYPSPERAVLALARATNYARWRSTPRGHLVRPEGLDQPAAASIVTAALSASDGAEVELADAQVIALLAAYGIPVMPFRVVADASSAVAAAAALGLPVVMKTASRQFRRRSDLVGVRLDLTTEDGIRNAYAELRQVSGVDEVYVQRMAPKGISCTIGLQDDPSFGTLVSFGLAGLISDLLGDRAYRALPLTDTDAEAIVRAPKAAPLLAGYGGGEPADLAALSDLVLRVAALAEDVPEVRELALEPVLASSAGAFVTGGRVTVGPPPSRHDTGPRRLRAPGE</sequence>
<dbReference type="InterPro" id="IPR016181">
    <property type="entry name" value="Acyl_CoA_acyltransferase"/>
</dbReference>
<dbReference type="AlphaFoldDB" id="A0A918GPF6"/>
<dbReference type="RefSeq" id="WP_189213248.1">
    <property type="nucleotide sequence ID" value="NZ_BMRB01000005.1"/>
</dbReference>
<dbReference type="SUPFAM" id="SSF56059">
    <property type="entry name" value="Glutathione synthetase ATP-binding domain-like"/>
    <property type="match status" value="1"/>
</dbReference>
<organism evidence="5 6">
    <name type="scientific">Actinokineospora fastidiosa</name>
    <dbReference type="NCBI Taxonomy" id="1816"/>
    <lineage>
        <taxon>Bacteria</taxon>
        <taxon>Bacillati</taxon>
        <taxon>Actinomycetota</taxon>
        <taxon>Actinomycetes</taxon>
        <taxon>Pseudonocardiales</taxon>
        <taxon>Pseudonocardiaceae</taxon>
        <taxon>Actinokineospora</taxon>
    </lineage>
</organism>
<dbReference type="CDD" id="cd04301">
    <property type="entry name" value="NAT_SF"/>
    <property type="match status" value="1"/>
</dbReference>
<dbReference type="InterPro" id="IPR016102">
    <property type="entry name" value="Succinyl-CoA_synth-like"/>
</dbReference>
<dbReference type="Gene3D" id="3.30.470.20">
    <property type="entry name" value="ATP-grasp fold, B domain"/>
    <property type="match status" value="1"/>
</dbReference>
<evidence type="ECO:0000259" key="4">
    <source>
        <dbReference type="PROSITE" id="PS51186"/>
    </source>
</evidence>
<evidence type="ECO:0000313" key="6">
    <source>
        <dbReference type="Proteomes" id="UP000660680"/>
    </source>
</evidence>
<dbReference type="Gene3D" id="3.40.630.30">
    <property type="match status" value="1"/>
</dbReference>
<dbReference type="InterPro" id="IPR003781">
    <property type="entry name" value="CoA-bd"/>
</dbReference>
<dbReference type="SUPFAM" id="SSF52210">
    <property type="entry name" value="Succinyl-CoA synthetase domains"/>
    <property type="match status" value="2"/>
</dbReference>
<dbReference type="SUPFAM" id="SSF51735">
    <property type="entry name" value="NAD(P)-binding Rossmann-fold domains"/>
    <property type="match status" value="1"/>
</dbReference>
<dbReference type="SMART" id="SM00881">
    <property type="entry name" value="CoA_binding"/>
    <property type="match status" value="1"/>
</dbReference>
<dbReference type="Gene3D" id="3.30.1490.20">
    <property type="entry name" value="ATP-grasp fold, A domain"/>
    <property type="match status" value="1"/>
</dbReference>
<dbReference type="PROSITE" id="PS50975">
    <property type="entry name" value="ATP_GRASP"/>
    <property type="match status" value="1"/>
</dbReference>
<dbReference type="Proteomes" id="UP000660680">
    <property type="component" value="Unassembled WGS sequence"/>
</dbReference>
<dbReference type="Pfam" id="PF13607">
    <property type="entry name" value="Succ_CoA_lig"/>
    <property type="match status" value="1"/>
</dbReference>
<dbReference type="InterPro" id="IPR011761">
    <property type="entry name" value="ATP-grasp"/>
</dbReference>
<dbReference type="GO" id="GO:0046872">
    <property type="term" value="F:metal ion binding"/>
    <property type="evidence" value="ECO:0007669"/>
    <property type="project" value="InterPro"/>
</dbReference>
<dbReference type="Gene3D" id="3.40.50.261">
    <property type="entry name" value="Succinyl-CoA synthetase domains"/>
    <property type="match status" value="2"/>
</dbReference>
<keyword evidence="1" id="KW-0067">ATP-binding</keyword>
<comment type="caution">
    <text evidence="5">The sequence shown here is derived from an EMBL/GenBank/DDBJ whole genome shotgun (WGS) entry which is preliminary data.</text>
</comment>
<keyword evidence="6" id="KW-1185">Reference proteome</keyword>
<evidence type="ECO:0000256" key="2">
    <source>
        <dbReference type="SAM" id="MobiDB-lite"/>
    </source>
</evidence>
<gene>
    <name evidence="5" type="ORF">GCM10010171_52660</name>
</gene>
<dbReference type="PANTHER" id="PTHR42793">
    <property type="entry name" value="COA BINDING DOMAIN CONTAINING PROTEIN"/>
    <property type="match status" value="1"/>
</dbReference>
<dbReference type="InterPro" id="IPR000182">
    <property type="entry name" value="GNAT_dom"/>
</dbReference>
<feature type="domain" description="ATP-grasp" evidence="3">
    <location>
        <begin position="671"/>
        <end position="709"/>
    </location>
</feature>
<dbReference type="SUPFAM" id="SSF55729">
    <property type="entry name" value="Acyl-CoA N-acyltransferases (Nat)"/>
    <property type="match status" value="1"/>
</dbReference>
<reference evidence="5" key="1">
    <citation type="journal article" date="2014" name="Int. J. Syst. Evol. Microbiol.">
        <title>Complete genome sequence of Corynebacterium casei LMG S-19264T (=DSM 44701T), isolated from a smear-ripened cheese.</title>
        <authorList>
            <consortium name="US DOE Joint Genome Institute (JGI-PGF)"/>
            <person name="Walter F."/>
            <person name="Albersmeier A."/>
            <person name="Kalinowski J."/>
            <person name="Ruckert C."/>
        </authorList>
    </citation>
    <scope>NUCLEOTIDE SEQUENCE</scope>
    <source>
        <strain evidence="5">JCM 3276</strain>
    </source>
</reference>
<evidence type="ECO:0000313" key="5">
    <source>
        <dbReference type="EMBL" id="GGS50950.1"/>
    </source>
</evidence>
<feature type="region of interest" description="Disordered" evidence="2">
    <location>
        <begin position="865"/>
        <end position="888"/>
    </location>
</feature>
<dbReference type="Pfam" id="PF13549">
    <property type="entry name" value="ATP-grasp_5"/>
    <property type="match status" value="1"/>
</dbReference>
<dbReference type="PROSITE" id="PS51186">
    <property type="entry name" value="GNAT"/>
    <property type="match status" value="1"/>
</dbReference>
<reference evidence="5" key="2">
    <citation type="submission" date="2020-09" db="EMBL/GenBank/DDBJ databases">
        <authorList>
            <person name="Sun Q."/>
            <person name="Ohkuma M."/>
        </authorList>
    </citation>
    <scope>NUCLEOTIDE SEQUENCE</scope>
    <source>
        <strain evidence="5">JCM 3276</strain>
    </source>
</reference>
<protein>
    <submittedName>
        <fullName evidence="5">GNAT family N-acetyltransferase</fullName>
    </submittedName>
</protein>
<evidence type="ECO:0000256" key="1">
    <source>
        <dbReference type="PROSITE-ProRule" id="PRU00409"/>
    </source>
</evidence>
<dbReference type="Gene3D" id="3.40.50.720">
    <property type="entry name" value="NAD(P)-binding Rossmann-like Domain"/>
    <property type="match status" value="1"/>
</dbReference>
<dbReference type="GO" id="GO:0005524">
    <property type="term" value="F:ATP binding"/>
    <property type="evidence" value="ECO:0007669"/>
    <property type="project" value="UniProtKB-UniRule"/>
</dbReference>
<dbReference type="InterPro" id="IPR013815">
    <property type="entry name" value="ATP_grasp_subdomain_1"/>
</dbReference>
<feature type="domain" description="N-acetyltransferase" evidence="4">
    <location>
        <begin position="22"/>
        <end position="175"/>
    </location>
</feature>
<keyword evidence="1" id="KW-0547">Nucleotide-binding</keyword>
<dbReference type="PANTHER" id="PTHR42793:SF1">
    <property type="entry name" value="PEPTIDYL-LYSINE N-ACETYLTRANSFERASE PATZ"/>
    <property type="match status" value="1"/>
</dbReference>
<evidence type="ECO:0000259" key="3">
    <source>
        <dbReference type="PROSITE" id="PS50975"/>
    </source>
</evidence>
<dbReference type="Pfam" id="PF00583">
    <property type="entry name" value="Acetyltransf_1"/>
    <property type="match status" value="1"/>
</dbReference>